<gene>
    <name evidence="1" type="ORF">OKIOD_LOCUS9096</name>
</gene>
<proteinExistence type="predicted"/>
<evidence type="ECO:0000313" key="2">
    <source>
        <dbReference type="Proteomes" id="UP001158576"/>
    </source>
</evidence>
<name>A0ABN7SJI3_OIKDI</name>
<sequence>MKVSVFLLPFANSCRQSSSVINLKSSRRGGKDDFTKISEKVIDCVLGAKYEENFHEYVADQSEWLMMLRMNCGSVCSSVNSLDCYKCWEQNLISESAFDELCYFYQFENCQYENDFRRFFRKAKNCLSRKLNLNELIQEESMREKIMLMDFELGSARNEQIPRNEIEIPEKDVYFRSFGKCIKVDEQDLLRFLQTAQFIEKCLGKCEICENREEISKCAKCWKNSLNLSSEAFIAFCQLPYKNCENLKQNTWTRQISKCIDKVARKKQKNFNYLLINWRFHG</sequence>
<protein>
    <submittedName>
        <fullName evidence="1">Oidioi.mRNA.OKI2018_I69.chr1.g331.t1.cds</fullName>
    </submittedName>
</protein>
<dbReference type="EMBL" id="OU015566">
    <property type="protein sequence ID" value="CAG5102499.1"/>
    <property type="molecule type" value="Genomic_DNA"/>
</dbReference>
<accession>A0ABN7SJI3</accession>
<reference evidence="1 2" key="1">
    <citation type="submission" date="2021-04" db="EMBL/GenBank/DDBJ databases">
        <authorList>
            <person name="Bliznina A."/>
        </authorList>
    </citation>
    <scope>NUCLEOTIDE SEQUENCE [LARGE SCALE GENOMIC DNA]</scope>
</reference>
<dbReference type="Proteomes" id="UP001158576">
    <property type="component" value="Chromosome 1"/>
</dbReference>
<keyword evidence="2" id="KW-1185">Reference proteome</keyword>
<organism evidence="1 2">
    <name type="scientific">Oikopleura dioica</name>
    <name type="common">Tunicate</name>
    <dbReference type="NCBI Taxonomy" id="34765"/>
    <lineage>
        <taxon>Eukaryota</taxon>
        <taxon>Metazoa</taxon>
        <taxon>Chordata</taxon>
        <taxon>Tunicata</taxon>
        <taxon>Appendicularia</taxon>
        <taxon>Copelata</taxon>
        <taxon>Oikopleuridae</taxon>
        <taxon>Oikopleura</taxon>
    </lineage>
</organism>
<evidence type="ECO:0000313" key="1">
    <source>
        <dbReference type="EMBL" id="CAG5102499.1"/>
    </source>
</evidence>